<dbReference type="PANTHER" id="PTHR24314">
    <property type="entry name" value="NON-SPECIFIC LIPID TRANSFER PROTEIN-RELATED"/>
    <property type="match status" value="1"/>
</dbReference>
<sequence length="670" mass="74406">MERVCPCHCRADSLHGQQIASRVSQGLGCLRTQTTSRTCAPCLSLFSCSHSEHPSEKADCTSPGGTFHGRLLLRNRSVPSFNLWKHDPTSDMTHLSVSRTDKMRKRFKVFSGFDNSEKCGKSGFFPRKADEEALSTDPVEGTSVVNERSTTQNNTDLQETLHQMDVVKVSMAEQGFLETNGVERHNDATWFQAQFIRIVRPMIRVLNGTYLIEPRSAEYEKFERRDDDSSWSLMRLLNGSLPPEYHRRKISNKLRKLEADFFAFASHLGKFLFIMMSTGAILATGFLLAGGNERLETLIWYSWLAGIISGSMIGAERVMERRLRLGPRNVVITGSTRGLGKAMAREFLIAGDRVVIASRSPQSVAETVKELQEEIEFKLFDPSQMRKVGEPETASNIYVHGSRVIGMACDVSKVSDVQALAEFASSKFGSIDIWVNNAGVSKGFRPLVQFSDDDIRQIVAANLIGSLLCTREAIRVMKLQSKGGHVFNMDGAGSGGSSTPLTAVYGATKCGLRQLHQSILKECKRSRVGVHTASPGMVLTDLLLSGASLQNKKMFNIICELPETVARNLVPRMREIKGTGKAINFLTPPRILFALITAWLRRGRWFDEEGRAVYAAEADRLRNWAEERTSFPYSVAVDQFSENTLISVFSITVICAFIMLSSTDNGLPGT</sequence>
<evidence type="ECO:0000256" key="4">
    <source>
        <dbReference type="ARBA" id="ARBA00022640"/>
    </source>
</evidence>
<dbReference type="InterPro" id="IPR036291">
    <property type="entry name" value="NAD(P)-bd_dom_sf"/>
</dbReference>
<keyword evidence="15" id="KW-0812">Transmembrane</keyword>
<evidence type="ECO:0000313" key="16">
    <source>
        <dbReference type="EMBL" id="KAH7387072.1"/>
    </source>
</evidence>
<evidence type="ECO:0000256" key="9">
    <source>
        <dbReference type="ARBA" id="ARBA00023078"/>
    </source>
</evidence>
<dbReference type="OMA" id="VQPCRSF"/>
<dbReference type="Pfam" id="PF00106">
    <property type="entry name" value="adh_short"/>
    <property type="match status" value="2"/>
</dbReference>
<comment type="subcellular location">
    <subcellularLocation>
        <location evidence="1">Plastid</location>
        <location evidence="1">Chloroplast thylakoid membrane</location>
    </subcellularLocation>
</comment>
<comment type="similarity">
    <text evidence="2">Belongs to the short-chain dehydrogenases/reductases (SDR) family.</text>
</comment>
<dbReference type="OrthoDB" id="3592703at2759"/>
<dbReference type="InterPro" id="IPR002347">
    <property type="entry name" value="SDR_fam"/>
</dbReference>
<evidence type="ECO:0000256" key="8">
    <source>
        <dbReference type="ARBA" id="ARBA00023027"/>
    </source>
</evidence>
<keyword evidence="8" id="KW-0520">NAD</keyword>
<dbReference type="Gene3D" id="3.40.50.720">
    <property type="entry name" value="NAD(P)-binding Rossmann-like Domain"/>
    <property type="match status" value="1"/>
</dbReference>
<feature type="compositionally biased region" description="Polar residues" evidence="14">
    <location>
        <begin position="143"/>
        <end position="153"/>
    </location>
</feature>
<evidence type="ECO:0000256" key="13">
    <source>
        <dbReference type="ARBA" id="ARBA00066856"/>
    </source>
</evidence>
<evidence type="ECO:0000256" key="10">
    <source>
        <dbReference type="ARBA" id="ARBA00023136"/>
    </source>
</evidence>
<dbReference type="InterPro" id="IPR052625">
    <property type="entry name" value="Chl_b_Red"/>
</dbReference>
<dbReference type="EMBL" id="CM035421">
    <property type="protein sequence ID" value="KAH7387072.1"/>
    <property type="molecule type" value="Genomic_DNA"/>
</dbReference>
<evidence type="ECO:0000256" key="12">
    <source>
        <dbReference type="ARBA" id="ARBA00052465"/>
    </source>
</evidence>
<feature type="region of interest" description="Disordered" evidence="14">
    <location>
        <begin position="130"/>
        <end position="153"/>
    </location>
</feature>
<keyword evidence="9" id="KW-0793">Thylakoid</keyword>
<keyword evidence="6" id="KW-0809">Transit peptide</keyword>
<keyword evidence="7" id="KW-0560">Oxidoreductase</keyword>
<dbReference type="GO" id="GO:0009535">
    <property type="term" value="C:chloroplast thylakoid membrane"/>
    <property type="evidence" value="ECO:0007669"/>
    <property type="project" value="UniProtKB-SubCell"/>
</dbReference>
<dbReference type="CDD" id="cd05233">
    <property type="entry name" value="SDR_c"/>
    <property type="match status" value="1"/>
</dbReference>
<dbReference type="GO" id="GO:0010304">
    <property type="term" value="P:PSII associated light-harvesting complex II catabolic process"/>
    <property type="evidence" value="ECO:0007669"/>
    <property type="project" value="TreeGrafter"/>
</dbReference>
<feature type="transmembrane region" description="Helical" evidence="15">
    <location>
        <begin position="298"/>
        <end position="315"/>
    </location>
</feature>
<keyword evidence="15" id="KW-1133">Transmembrane helix</keyword>
<evidence type="ECO:0000256" key="3">
    <source>
        <dbReference type="ARBA" id="ARBA00022528"/>
    </source>
</evidence>
<keyword evidence="17" id="KW-1185">Reference proteome</keyword>
<dbReference type="FunFam" id="3.40.50.720:FF:000223">
    <property type="entry name" value="Chlorophyll(Ide) b reductase NOL, chloroplastic"/>
    <property type="match status" value="1"/>
</dbReference>
<organism evidence="16 17">
    <name type="scientific">Ceratopteris richardii</name>
    <name type="common">Triangle waterfern</name>
    <dbReference type="NCBI Taxonomy" id="49495"/>
    <lineage>
        <taxon>Eukaryota</taxon>
        <taxon>Viridiplantae</taxon>
        <taxon>Streptophyta</taxon>
        <taxon>Embryophyta</taxon>
        <taxon>Tracheophyta</taxon>
        <taxon>Polypodiopsida</taxon>
        <taxon>Polypodiidae</taxon>
        <taxon>Polypodiales</taxon>
        <taxon>Pteridineae</taxon>
        <taxon>Pteridaceae</taxon>
        <taxon>Parkerioideae</taxon>
        <taxon>Ceratopteris</taxon>
    </lineage>
</organism>
<evidence type="ECO:0000256" key="1">
    <source>
        <dbReference type="ARBA" id="ARBA00004334"/>
    </source>
</evidence>
<dbReference type="EC" id="1.1.1.294" evidence="13"/>
<comment type="catalytic activity">
    <reaction evidence="12">
        <text>7(1)-hydroxychlorophyllide a + NADP(+) = chlorophyllide b + NADPH + H(+)</text>
        <dbReference type="Rhea" id="RHEA:24772"/>
        <dbReference type="ChEBI" id="CHEBI:15378"/>
        <dbReference type="ChEBI" id="CHEBI:57783"/>
        <dbReference type="ChEBI" id="CHEBI:58349"/>
        <dbReference type="ChEBI" id="CHEBI:83356"/>
        <dbReference type="ChEBI" id="CHEBI:83357"/>
        <dbReference type="EC" id="1.1.1.294"/>
    </reaction>
</comment>
<feature type="transmembrane region" description="Helical" evidence="15">
    <location>
        <begin position="271"/>
        <end position="292"/>
    </location>
</feature>
<evidence type="ECO:0000256" key="14">
    <source>
        <dbReference type="SAM" id="MobiDB-lite"/>
    </source>
</evidence>
<dbReference type="Proteomes" id="UP000825935">
    <property type="component" value="Chromosome 16"/>
</dbReference>
<dbReference type="GO" id="GO:0015996">
    <property type="term" value="P:chlorophyll catabolic process"/>
    <property type="evidence" value="ECO:0007669"/>
    <property type="project" value="UniProtKB-KW"/>
</dbReference>
<comment type="caution">
    <text evidence="16">The sequence shown here is derived from an EMBL/GenBank/DDBJ whole genome shotgun (WGS) entry which is preliminary data.</text>
</comment>
<accession>A0A8T2SXS4</accession>
<name>A0A8T2SXS4_CERRI</name>
<protein>
    <recommendedName>
        <fullName evidence="13">chlorophyll(ide) b reductase</fullName>
        <ecNumber evidence="13">1.1.1.294</ecNumber>
    </recommendedName>
</protein>
<dbReference type="PRINTS" id="PR00081">
    <property type="entry name" value="GDHRDH"/>
</dbReference>
<dbReference type="SUPFAM" id="SSF51735">
    <property type="entry name" value="NAD(P)-binding Rossmann-fold domains"/>
    <property type="match status" value="1"/>
</dbReference>
<evidence type="ECO:0000256" key="6">
    <source>
        <dbReference type="ARBA" id="ARBA00022946"/>
    </source>
</evidence>
<keyword evidence="5" id="KW-0881">Chlorophyll catabolism</keyword>
<comment type="catalytic activity">
    <reaction evidence="11">
        <text>7(1)-hydroxychlorophyllide a + NAD(+) = chlorophyllide b + NADH + H(+)</text>
        <dbReference type="Rhea" id="RHEA:24768"/>
        <dbReference type="ChEBI" id="CHEBI:15378"/>
        <dbReference type="ChEBI" id="CHEBI:57540"/>
        <dbReference type="ChEBI" id="CHEBI:57945"/>
        <dbReference type="ChEBI" id="CHEBI:83356"/>
        <dbReference type="ChEBI" id="CHEBI:83357"/>
        <dbReference type="EC" id="1.1.1.294"/>
    </reaction>
</comment>
<dbReference type="AlphaFoldDB" id="A0A8T2SXS4"/>
<dbReference type="GO" id="GO:0034256">
    <property type="term" value="F:chlorophyll(ide) b reductase activity"/>
    <property type="evidence" value="ECO:0007669"/>
    <property type="project" value="UniProtKB-EC"/>
</dbReference>
<reference evidence="16" key="1">
    <citation type="submission" date="2021-08" db="EMBL/GenBank/DDBJ databases">
        <title>WGS assembly of Ceratopteris richardii.</title>
        <authorList>
            <person name="Marchant D.B."/>
            <person name="Chen G."/>
            <person name="Jenkins J."/>
            <person name="Shu S."/>
            <person name="Leebens-Mack J."/>
            <person name="Grimwood J."/>
            <person name="Schmutz J."/>
            <person name="Soltis P."/>
            <person name="Soltis D."/>
            <person name="Chen Z.-H."/>
        </authorList>
    </citation>
    <scope>NUCLEOTIDE SEQUENCE</scope>
    <source>
        <strain evidence="16">Whitten #5841</strain>
        <tissue evidence="16">Leaf</tissue>
    </source>
</reference>
<evidence type="ECO:0000256" key="11">
    <source>
        <dbReference type="ARBA" id="ARBA00050138"/>
    </source>
</evidence>
<evidence type="ECO:0000256" key="5">
    <source>
        <dbReference type="ARBA" id="ARBA00022817"/>
    </source>
</evidence>
<proteinExistence type="inferred from homology"/>
<dbReference type="PANTHER" id="PTHR24314:SF21">
    <property type="entry name" value="CHLOROPHYLL(IDE) B REDUCTASE NYC1, CHLOROPLASTIC-RELATED"/>
    <property type="match status" value="1"/>
</dbReference>
<evidence type="ECO:0000256" key="7">
    <source>
        <dbReference type="ARBA" id="ARBA00023002"/>
    </source>
</evidence>
<evidence type="ECO:0000256" key="15">
    <source>
        <dbReference type="SAM" id="Phobius"/>
    </source>
</evidence>
<evidence type="ECO:0000256" key="2">
    <source>
        <dbReference type="ARBA" id="ARBA00006484"/>
    </source>
</evidence>
<keyword evidence="10 15" id="KW-0472">Membrane</keyword>
<evidence type="ECO:0000313" key="17">
    <source>
        <dbReference type="Proteomes" id="UP000825935"/>
    </source>
</evidence>
<keyword evidence="4" id="KW-0934">Plastid</keyword>
<keyword evidence="3" id="KW-0150">Chloroplast</keyword>
<gene>
    <name evidence="16" type="ORF">KP509_16G003900</name>
</gene>